<evidence type="ECO:0000313" key="4">
    <source>
        <dbReference type="Proteomes" id="UP000238605"/>
    </source>
</evidence>
<name>A0A2S5SWG9_9BURK</name>
<dbReference type="Pfam" id="PF23536">
    <property type="entry name" value="TraK_C"/>
    <property type="match status" value="1"/>
</dbReference>
<dbReference type="OrthoDB" id="8700053at2"/>
<dbReference type="Proteomes" id="UP000238605">
    <property type="component" value="Unassembled WGS sequence"/>
</dbReference>
<evidence type="ECO:0000313" key="3">
    <source>
        <dbReference type="EMBL" id="PPE67100.1"/>
    </source>
</evidence>
<dbReference type="InterPro" id="IPR055397">
    <property type="entry name" value="TraK_C"/>
</dbReference>
<dbReference type="EMBL" id="PSNX01000004">
    <property type="protein sequence ID" value="PPE67100.1"/>
    <property type="molecule type" value="Genomic_DNA"/>
</dbReference>
<sequence length="311" mass="33126">MPRRDSRPLRRRLAAPAATVTMAPGSQTPRWFRPVAAWTAVTCLLAAAAPATALQVLDARDGVAVEAVLSIKEPTRIRIDGAAITDVFGNIHSSNCGGAAPSSSGSNGAPPAAALPAVNPAGEIVLECDRDKGEIYIRPVGDSPKPVNLFISSAHATYTLVLRKADTPADTIVIRDPGQRALQAMQSPTSAAGSQTPLGTAPNHIRGMKTLLLAMASDRVPPDIRMDELNQPIQLWAEARFSLMRRYEGRGLVGEKYLLQNVSQALMVLAEQEFDRPDSPSGGQVLAVAVEHHNLRPGETTNVFVIRRGGQ</sequence>
<accession>A0A2S5SWG9</accession>
<feature type="domain" description="TraK C-terminal" evidence="2">
    <location>
        <begin position="200"/>
        <end position="307"/>
    </location>
</feature>
<feature type="domain" description="TraK N-terminal" evidence="1">
    <location>
        <begin position="59"/>
        <end position="179"/>
    </location>
</feature>
<keyword evidence="4" id="KW-1185">Reference proteome</keyword>
<reference evidence="3 4" key="1">
    <citation type="submission" date="2018-02" db="EMBL/GenBank/DDBJ databases">
        <title>Reclassifiation of [Polyangium] brachysporum DSM 7029 as Guopingzhaonella breviflexa gen. nov., sp. nov., a member of the family Comamonadaceae.</title>
        <authorList>
            <person name="Tang B."/>
        </authorList>
    </citation>
    <scope>NUCLEOTIDE SEQUENCE [LARGE SCALE GENOMIC DNA]</scope>
    <source>
        <strain evidence="3 4">BCRC 80649</strain>
    </source>
</reference>
<organism evidence="3 4">
    <name type="scientific">Caldimonas caldifontis</name>
    <dbReference type="NCBI Taxonomy" id="1452508"/>
    <lineage>
        <taxon>Bacteria</taxon>
        <taxon>Pseudomonadati</taxon>
        <taxon>Pseudomonadota</taxon>
        <taxon>Betaproteobacteria</taxon>
        <taxon>Burkholderiales</taxon>
        <taxon>Sphaerotilaceae</taxon>
        <taxon>Caldimonas</taxon>
    </lineage>
</organism>
<dbReference type="InterPro" id="IPR010563">
    <property type="entry name" value="TraK_N"/>
</dbReference>
<comment type="caution">
    <text evidence="3">The sequence shown here is derived from an EMBL/GenBank/DDBJ whole genome shotgun (WGS) entry which is preliminary data.</text>
</comment>
<dbReference type="RefSeq" id="WP_104301930.1">
    <property type="nucleotide sequence ID" value="NZ_PSNX01000004.1"/>
</dbReference>
<gene>
    <name evidence="3" type="ORF">C1704_06585</name>
</gene>
<evidence type="ECO:0000259" key="1">
    <source>
        <dbReference type="Pfam" id="PF06586"/>
    </source>
</evidence>
<evidence type="ECO:0000259" key="2">
    <source>
        <dbReference type="Pfam" id="PF23536"/>
    </source>
</evidence>
<proteinExistence type="predicted"/>
<dbReference type="AlphaFoldDB" id="A0A2S5SWG9"/>
<protein>
    <submittedName>
        <fullName evidence="3">Conjugal transfer pilus assembly protein TraK</fullName>
    </submittedName>
</protein>
<dbReference type="Pfam" id="PF06586">
    <property type="entry name" value="TraK_N"/>
    <property type="match status" value="1"/>
</dbReference>